<reference evidence="2" key="1">
    <citation type="journal article" date="2012" name="Mol. Plant Microbe Interact.">
        <title>A highly conserved effector in Fusarium oxysporum is required for full virulence on Arabidopsis.</title>
        <authorList>
            <person name="Thatcher L.F."/>
            <person name="Gardiner D.M."/>
            <person name="Kazan K."/>
            <person name="Manners J."/>
        </authorList>
    </citation>
    <scope>NUCLEOTIDE SEQUENCE [LARGE SCALE GENOMIC DNA]</scope>
    <source>
        <strain evidence="2">Fo5176</strain>
    </source>
</reference>
<accession>A0A0D2Y8R2</accession>
<sequence>MVLFVYKHPRCLPAYVRIDSFTSGLFLWLMWENMPSEKLQIFVKRIPEDPSVAKAIKKIRNMLPNTSIEVVTEKEGIVWDLGESDENEPISVPPPKHLMSRMRQNCYLNYLTRLLLQA</sequence>
<evidence type="ECO:0000313" key="2">
    <source>
        <dbReference type="Proteomes" id="UP000002489"/>
    </source>
</evidence>
<organism evidence="1 2">
    <name type="scientific">Fusarium oxysporum (strain Fo5176)</name>
    <name type="common">Fusarium vascular wilt</name>
    <dbReference type="NCBI Taxonomy" id="660025"/>
    <lineage>
        <taxon>Eukaryota</taxon>
        <taxon>Fungi</taxon>
        <taxon>Dikarya</taxon>
        <taxon>Ascomycota</taxon>
        <taxon>Pezizomycotina</taxon>
        <taxon>Sordariomycetes</taxon>
        <taxon>Hypocreomycetidae</taxon>
        <taxon>Hypocreales</taxon>
        <taxon>Nectriaceae</taxon>
        <taxon>Fusarium</taxon>
        <taxon>Fusarium oxysporum species complex</taxon>
    </lineage>
</organism>
<dbReference type="EnsemblFungi" id="FOXG_12678T0">
    <property type="protein sequence ID" value="FOXG_12678P0"/>
    <property type="gene ID" value="FOXG_12678"/>
</dbReference>
<dbReference type="VEuPathDB" id="FungiDB:FOXG_12678"/>
<gene>
    <name evidence="1" type="primary">28953984</name>
</gene>
<evidence type="ECO:0000313" key="1">
    <source>
        <dbReference type="EnsemblFungi" id="FOXG_12678P0"/>
    </source>
</evidence>
<proteinExistence type="predicted"/>
<name>A0A0D2Y8R2_FUSOF</name>
<dbReference type="AlphaFoldDB" id="A0A0D2Y8R2"/>
<reference evidence="1" key="2">
    <citation type="submission" date="2025-08" db="UniProtKB">
        <authorList>
            <consortium name="EnsemblFungi"/>
        </authorList>
    </citation>
    <scope>IDENTIFICATION</scope>
    <source>
        <strain evidence="1">4287 / CBS 123668 / FGSC 9935 / NRRL 34936</strain>
    </source>
</reference>
<protein>
    <submittedName>
        <fullName evidence="1">Uncharacterized protein</fullName>
    </submittedName>
</protein>
<dbReference type="Proteomes" id="UP000002489">
    <property type="component" value="Unassembled WGS sequence"/>
</dbReference>